<dbReference type="InterPro" id="IPR036890">
    <property type="entry name" value="HATPase_C_sf"/>
</dbReference>
<dbReference type="InterPro" id="IPR050956">
    <property type="entry name" value="2C_system_His_kinase"/>
</dbReference>
<dbReference type="EMBL" id="CP144752">
    <property type="protein sequence ID" value="WVZ88883.1"/>
    <property type="molecule type" value="Genomic_DNA"/>
</dbReference>
<keyword evidence="4" id="KW-0597">Phosphoprotein</keyword>
<dbReference type="EC" id="2.7.13.3" evidence="3"/>
<evidence type="ECO:0000256" key="5">
    <source>
        <dbReference type="ARBA" id="ARBA00023012"/>
    </source>
</evidence>
<reference evidence="6 7" key="1">
    <citation type="submission" date="2024-02" db="EMBL/GenBank/DDBJ databases">
        <title>High-quality chromosome-scale genome assembly of Pensacola bahiagrass (Paspalum notatum Flugge var. saurae).</title>
        <authorList>
            <person name="Vega J.M."/>
            <person name="Podio M."/>
            <person name="Orjuela J."/>
            <person name="Siena L.A."/>
            <person name="Pessino S.C."/>
            <person name="Combes M.C."/>
            <person name="Mariac C."/>
            <person name="Albertini E."/>
            <person name="Pupilli F."/>
            <person name="Ortiz J.P.A."/>
            <person name="Leblanc O."/>
        </authorList>
    </citation>
    <scope>NUCLEOTIDE SEQUENCE [LARGE SCALE GENOMIC DNA]</scope>
    <source>
        <strain evidence="6">R1</strain>
        <tissue evidence="6">Leaf</tissue>
    </source>
</reference>
<organism evidence="6 7">
    <name type="scientific">Paspalum notatum var. saurae</name>
    <dbReference type="NCBI Taxonomy" id="547442"/>
    <lineage>
        <taxon>Eukaryota</taxon>
        <taxon>Viridiplantae</taxon>
        <taxon>Streptophyta</taxon>
        <taxon>Embryophyta</taxon>
        <taxon>Tracheophyta</taxon>
        <taxon>Spermatophyta</taxon>
        <taxon>Magnoliopsida</taxon>
        <taxon>Liliopsida</taxon>
        <taxon>Poales</taxon>
        <taxon>Poaceae</taxon>
        <taxon>PACMAD clade</taxon>
        <taxon>Panicoideae</taxon>
        <taxon>Andropogonodae</taxon>
        <taxon>Paspaleae</taxon>
        <taxon>Paspalinae</taxon>
        <taxon>Paspalum</taxon>
    </lineage>
</organism>
<dbReference type="Proteomes" id="UP001341281">
    <property type="component" value="Chromosome 08"/>
</dbReference>
<dbReference type="GO" id="GO:0004673">
    <property type="term" value="F:protein histidine kinase activity"/>
    <property type="evidence" value="ECO:0007669"/>
    <property type="project" value="UniProtKB-EC"/>
</dbReference>
<evidence type="ECO:0000313" key="6">
    <source>
        <dbReference type="EMBL" id="WVZ88883.1"/>
    </source>
</evidence>
<protein>
    <recommendedName>
        <fullName evidence="3">histidine kinase</fullName>
        <ecNumber evidence="3">2.7.13.3</ecNumber>
    </recommendedName>
</protein>
<evidence type="ECO:0000256" key="4">
    <source>
        <dbReference type="ARBA" id="ARBA00022553"/>
    </source>
</evidence>
<dbReference type="Gene3D" id="3.30.565.10">
    <property type="entry name" value="Histidine kinase-like ATPase, C-terminal domain"/>
    <property type="match status" value="1"/>
</dbReference>
<comment type="subunit">
    <text evidence="2">Homodimer.</text>
</comment>
<keyword evidence="7" id="KW-1185">Reference proteome</keyword>
<evidence type="ECO:0000256" key="3">
    <source>
        <dbReference type="ARBA" id="ARBA00012438"/>
    </source>
</evidence>
<sequence>MDMANVMGIRQGVEVICDPRDFLVPRCATMIGDRKRLKQILDNLLSNALKFIEKGHVVLQAWANQLIAGSDVNAPSRFPCQRLGGGSLQCLFGAKEDANDQN</sequence>
<keyword evidence="5" id="KW-0902">Two-component regulatory system</keyword>
<proteinExistence type="predicted"/>
<name>A0AAQ3UCZ9_PASNO</name>
<gene>
    <name evidence="6" type="ORF">U9M48_035350</name>
</gene>
<evidence type="ECO:0000256" key="2">
    <source>
        <dbReference type="ARBA" id="ARBA00011738"/>
    </source>
</evidence>
<dbReference type="GO" id="GO:0000160">
    <property type="term" value="P:phosphorelay signal transduction system"/>
    <property type="evidence" value="ECO:0007669"/>
    <property type="project" value="UniProtKB-KW"/>
</dbReference>
<accession>A0AAQ3UCZ9</accession>
<dbReference type="PANTHER" id="PTHR43719:SF75">
    <property type="entry name" value="HISTIDINE KINASE CKI1"/>
    <property type="match status" value="1"/>
</dbReference>
<evidence type="ECO:0000256" key="1">
    <source>
        <dbReference type="ARBA" id="ARBA00000085"/>
    </source>
</evidence>
<dbReference type="SUPFAM" id="SSF55874">
    <property type="entry name" value="ATPase domain of HSP90 chaperone/DNA topoisomerase II/histidine kinase"/>
    <property type="match status" value="1"/>
</dbReference>
<evidence type="ECO:0000313" key="7">
    <source>
        <dbReference type="Proteomes" id="UP001341281"/>
    </source>
</evidence>
<dbReference type="PANTHER" id="PTHR43719">
    <property type="entry name" value="TWO-COMPONENT HISTIDINE KINASE"/>
    <property type="match status" value="1"/>
</dbReference>
<comment type="catalytic activity">
    <reaction evidence="1">
        <text>ATP + protein L-histidine = ADP + protein N-phospho-L-histidine.</text>
        <dbReference type="EC" id="2.7.13.3"/>
    </reaction>
</comment>
<dbReference type="AlphaFoldDB" id="A0AAQ3UCZ9"/>